<gene>
    <name evidence="1" type="ORF">RRG08_044567</name>
</gene>
<name>A0AAE1ACE2_9GAST</name>
<dbReference type="Proteomes" id="UP001283361">
    <property type="component" value="Unassembled WGS sequence"/>
</dbReference>
<dbReference type="AlphaFoldDB" id="A0AAE1ACE2"/>
<keyword evidence="2" id="KW-1185">Reference proteome</keyword>
<evidence type="ECO:0000313" key="1">
    <source>
        <dbReference type="EMBL" id="KAK3785314.1"/>
    </source>
</evidence>
<accession>A0AAE1ACE2</accession>
<reference evidence="1" key="1">
    <citation type="journal article" date="2023" name="G3 (Bethesda)">
        <title>A reference genome for the long-term kleptoplast-retaining sea slug Elysia crispata morphotype clarki.</title>
        <authorList>
            <person name="Eastman K.E."/>
            <person name="Pendleton A.L."/>
            <person name="Shaikh M.A."/>
            <person name="Suttiyut T."/>
            <person name="Ogas R."/>
            <person name="Tomko P."/>
            <person name="Gavelis G."/>
            <person name="Widhalm J.R."/>
            <person name="Wisecaver J.H."/>
        </authorList>
    </citation>
    <scope>NUCLEOTIDE SEQUENCE</scope>
    <source>
        <strain evidence="1">ECLA1</strain>
    </source>
</reference>
<proteinExistence type="predicted"/>
<evidence type="ECO:0000313" key="2">
    <source>
        <dbReference type="Proteomes" id="UP001283361"/>
    </source>
</evidence>
<dbReference type="EMBL" id="JAWDGP010002135">
    <property type="protein sequence ID" value="KAK3785314.1"/>
    <property type="molecule type" value="Genomic_DNA"/>
</dbReference>
<sequence>MCLFFKQTDPFAFGEKMSKGLRPDHGWCPPTPRALANIPKPLPNEIAQEFSNSFLGSALQNPQKTSSFGKVFQQVGGKAILEEKRANVSGVTFCFAKAETTA</sequence>
<organism evidence="1 2">
    <name type="scientific">Elysia crispata</name>
    <name type="common">lettuce slug</name>
    <dbReference type="NCBI Taxonomy" id="231223"/>
    <lineage>
        <taxon>Eukaryota</taxon>
        <taxon>Metazoa</taxon>
        <taxon>Spiralia</taxon>
        <taxon>Lophotrochozoa</taxon>
        <taxon>Mollusca</taxon>
        <taxon>Gastropoda</taxon>
        <taxon>Heterobranchia</taxon>
        <taxon>Euthyneura</taxon>
        <taxon>Panpulmonata</taxon>
        <taxon>Sacoglossa</taxon>
        <taxon>Placobranchoidea</taxon>
        <taxon>Plakobranchidae</taxon>
        <taxon>Elysia</taxon>
    </lineage>
</organism>
<comment type="caution">
    <text evidence="1">The sequence shown here is derived from an EMBL/GenBank/DDBJ whole genome shotgun (WGS) entry which is preliminary data.</text>
</comment>
<protein>
    <submittedName>
        <fullName evidence="1">Uncharacterized protein</fullName>
    </submittedName>
</protein>